<feature type="compositionally biased region" description="Low complexity" evidence="1">
    <location>
        <begin position="57"/>
        <end position="94"/>
    </location>
</feature>
<reference evidence="2" key="1">
    <citation type="submission" date="2013-11" db="EMBL/GenBank/DDBJ databases">
        <title>Genome sequence of the fusiform rust pathogen reveals effectors for host alternation and coevolution with pine.</title>
        <authorList>
            <consortium name="DOE Joint Genome Institute"/>
            <person name="Smith K."/>
            <person name="Pendleton A."/>
            <person name="Kubisiak T."/>
            <person name="Anderson C."/>
            <person name="Salamov A."/>
            <person name="Aerts A."/>
            <person name="Riley R."/>
            <person name="Clum A."/>
            <person name="Lindquist E."/>
            <person name="Ence D."/>
            <person name="Campbell M."/>
            <person name="Kronenberg Z."/>
            <person name="Feau N."/>
            <person name="Dhillon B."/>
            <person name="Hamelin R."/>
            <person name="Burleigh J."/>
            <person name="Smith J."/>
            <person name="Yandell M."/>
            <person name="Nelson C."/>
            <person name="Grigoriev I."/>
            <person name="Davis J."/>
        </authorList>
    </citation>
    <scope>NUCLEOTIDE SEQUENCE</scope>
    <source>
        <strain evidence="2">G11</strain>
    </source>
</reference>
<sequence>MSSPSTPPQQQQPMNKSKTLPPSNDQMNLNNNTNNHTRRPSLFSSILSLAIPPPSPSTSTATASSSSFFSTSDQSPTSSTSSNTSPISIPINDSQHQRRSSISSGFGSLTNGFLWNGPHLTPTDQTSSNESRNTNLPTRRSSISSTFRRPFELPNYSRVDESVKEENSQQRGRSGSLFNSSLNSTHNNDQSRRRKLSPMGERMIRDHPF</sequence>
<feature type="compositionally biased region" description="Polar residues" evidence="1">
    <location>
        <begin position="14"/>
        <end position="23"/>
    </location>
</feature>
<dbReference type="AlphaFoldDB" id="A0A9P6NCN0"/>
<gene>
    <name evidence="2" type="ORF">CROQUDRAFT_663929</name>
</gene>
<evidence type="ECO:0000313" key="2">
    <source>
        <dbReference type="EMBL" id="KAG0141350.1"/>
    </source>
</evidence>
<feature type="compositionally biased region" description="Basic and acidic residues" evidence="1">
    <location>
        <begin position="158"/>
        <end position="168"/>
    </location>
</feature>
<evidence type="ECO:0000313" key="3">
    <source>
        <dbReference type="Proteomes" id="UP000886653"/>
    </source>
</evidence>
<evidence type="ECO:0000256" key="1">
    <source>
        <dbReference type="SAM" id="MobiDB-lite"/>
    </source>
</evidence>
<keyword evidence="3" id="KW-1185">Reference proteome</keyword>
<accession>A0A9P6NCN0</accession>
<name>A0A9P6NCN0_9BASI</name>
<protein>
    <submittedName>
        <fullName evidence="2">Uncharacterized protein</fullName>
    </submittedName>
</protein>
<feature type="compositionally biased region" description="Low complexity" evidence="1">
    <location>
        <begin position="137"/>
        <end position="148"/>
    </location>
</feature>
<feature type="region of interest" description="Disordered" evidence="1">
    <location>
        <begin position="1"/>
        <end position="209"/>
    </location>
</feature>
<dbReference type="OrthoDB" id="2503849at2759"/>
<feature type="compositionally biased region" description="Low complexity" evidence="1">
    <location>
        <begin position="1"/>
        <end position="13"/>
    </location>
</feature>
<feature type="compositionally biased region" description="Polar residues" evidence="1">
    <location>
        <begin position="100"/>
        <end position="113"/>
    </location>
</feature>
<comment type="caution">
    <text evidence="2">The sequence shown here is derived from an EMBL/GenBank/DDBJ whole genome shotgun (WGS) entry which is preliminary data.</text>
</comment>
<dbReference type="EMBL" id="MU167389">
    <property type="protein sequence ID" value="KAG0141350.1"/>
    <property type="molecule type" value="Genomic_DNA"/>
</dbReference>
<proteinExistence type="predicted"/>
<feature type="compositionally biased region" description="Polar residues" evidence="1">
    <location>
        <begin position="122"/>
        <end position="136"/>
    </location>
</feature>
<organism evidence="2 3">
    <name type="scientific">Cronartium quercuum f. sp. fusiforme G11</name>
    <dbReference type="NCBI Taxonomy" id="708437"/>
    <lineage>
        <taxon>Eukaryota</taxon>
        <taxon>Fungi</taxon>
        <taxon>Dikarya</taxon>
        <taxon>Basidiomycota</taxon>
        <taxon>Pucciniomycotina</taxon>
        <taxon>Pucciniomycetes</taxon>
        <taxon>Pucciniales</taxon>
        <taxon>Coleosporiaceae</taxon>
        <taxon>Cronartium</taxon>
    </lineage>
</organism>
<feature type="compositionally biased region" description="Low complexity" evidence="1">
    <location>
        <begin position="24"/>
        <end position="50"/>
    </location>
</feature>
<dbReference type="Proteomes" id="UP000886653">
    <property type="component" value="Unassembled WGS sequence"/>
</dbReference>
<feature type="compositionally biased region" description="Polar residues" evidence="1">
    <location>
        <begin position="169"/>
        <end position="188"/>
    </location>
</feature>